<sequence>MLLIVSNRDDLAADFMITRLEEKGIDYFRLDSEDAANLRYSIHCDSSGIDALLRSEFREAPLASVDAVWYRRAIHPVGLEDVPEDFRRFAAQELRYLLEGLLPETGSVRWVNPIGATERAERKVRQLALAPHYGLQIPATIISNDPRELQSFAKQHGRIICKPISQGLVATRSQWFAVRTWEVMEDDLAEMASCAFPTLLQKLVPKGLDIRLTVIGDRAFPVAIETAPDAEIDWRSCPNDLIYRPCTLPEPVVDNCKKLLKALDLVYGAFDFVQSPEGELFFLEVNPAGEWAWLELELDLPLRDAFIDLFHPQHQEGP</sequence>
<comment type="caution">
    <text evidence="2">The sequence shown here is derived from an EMBL/GenBank/DDBJ whole genome shotgun (WGS) entry which is preliminary data.</text>
</comment>
<dbReference type="SUPFAM" id="SSF56059">
    <property type="entry name" value="Glutathione synthetase ATP-binding domain-like"/>
    <property type="match status" value="1"/>
</dbReference>
<dbReference type="EMBL" id="JAQJCQ010000003">
    <property type="protein sequence ID" value="MEL4890999.1"/>
    <property type="molecule type" value="Genomic_DNA"/>
</dbReference>
<evidence type="ECO:0000313" key="3">
    <source>
        <dbReference type="Proteomes" id="UP001486626"/>
    </source>
</evidence>
<feature type="domain" description="MvdD-like pre-ATP grasp" evidence="1">
    <location>
        <begin position="2"/>
        <end position="115"/>
    </location>
</feature>
<dbReference type="PANTHER" id="PTHR21621:SF0">
    <property type="entry name" value="BETA-CITRYLGLUTAMATE SYNTHASE B-RELATED"/>
    <property type="match status" value="1"/>
</dbReference>
<reference evidence="2 3" key="1">
    <citation type="journal article" date="2024" name="FEMS Microbiol. Lett.">
        <title>Xanthomonas protegens sp. nov., a novel rice seed-associated bacterium, provides in vivo protection against X. oryzae pv. oryzae, the bacterial leaf blight pathogen.</title>
        <authorList>
            <person name="Rana R."/>
            <person name="Sharma A."/>
            <person name="Madhavan V.N."/>
            <person name="Korpole S."/>
            <person name="Sonti R.V."/>
            <person name="Patel H.K."/>
            <person name="Patil P.B."/>
        </authorList>
    </citation>
    <scope>NUCLEOTIDE SEQUENCE [LARGE SCALE GENOMIC DNA]</scope>
    <source>
        <strain evidence="2 3">PPL118</strain>
    </source>
</reference>
<gene>
    <name evidence="2" type="ORF">PIQ37_06150</name>
</gene>
<keyword evidence="3" id="KW-1185">Reference proteome</keyword>
<dbReference type="PANTHER" id="PTHR21621">
    <property type="entry name" value="RIBOSOMAL PROTEIN S6 MODIFICATION PROTEIN"/>
    <property type="match status" value="1"/>
</dbReference>
<evidence type="ECO:0000259" key="1">
    <source>
        <dbReference type="Pfam" id="PF21068"/>
    </source>
</evidence>
<dbReference type="Pfam" id="PF21068">
    <property type="entry name" value="ATPgraspMvdD"/>
    <property type="match status" value="1"/>
</dbReference>
<dbReference type="Proteomes" id="UP001486626">
    <property type="component" value="Unassembled WGS sequence"/>
</dbReference>
<name>A0ABU9L8H2_9XANT</name>
<accession>A0ABU9L8H2</accession>
<dbReference type="Gene3D" id="3.30.470.20">
    <property type="entry name" value="ATP-grasp fold, B domain"/>
    <property type="match status" value="1"/>
</dbReference>
<dbReference type="InterPro" id="IPR048936">
    <property type="entry name" value="MvdD-like_ATPgrasp"/>
</dbReference>
<evidence type="ECO:0000313" key="2">
    <source>
        <dbReference type="EMBL" id="MEL4890999.1"/>
    </source>
</evidence>
<organism evidence="2 3">
    <name type="scientific">Xanthomonas protegens</name>
    <dbReference type="NCBI Taxonomy" id="3380705"/>
    <lineage>
        <taxon>Bacteria</taxon>
        <taxon>Pseudomonadati</taxon>
        <taxon>Pseudomonadota</taxon>
        <taxon>Gammaproteobacteria</taxon>
        <taxon>Lysobacterales</taxon>
        <taxon>Lysobacteraceae</taxon>
        <taxon>Xanthomonas</taxon>
    </lineage>
</organism>
<dbReference type="RefSeq" id="WP_342072777.1">
    <property type="nucleotide sequence ID" value="NZ_JAQJCQ010000003.1"/>
</dbReference>
<proteinExistence type="predicted"/>
<protein>
    <recommendedName>
        <fullName evidence="1">MvdD-like pre-ATP grasp domain-containing protein</fullName>
    </recommendedName>
</protein>